<organism evidence="2 3">
    <name type="scientific">Citrobacter enshiensis</name>
    <dbReference type="NCBI Taxonomy" id="2971264"/>
    <lineage>
        <taxon>Bacteria</taxon>
        <taxon>Pseudomonadati</taxon>
        <taxon>Pseudomonadota</taxon>
        <taxon>Gammaproteobacteria</taxon>
        <taxon>Enterobacterales</taxon>
        <taxon>Enterobacteriaceae</taxon>
        <taxon>Citrobacter</taxon>
    </lineage>
</organism>
<dbReference type="Proteomes" id="UP001174867">
    <property type="component" value="Unassembled WGS sequence"/>
</dbReference>
<comment type="caution">
    <text evidence="2">The sequence shown here is derived from an EMBL/GenBank/DDBJ whole genome shotgun (WGS) entry which is preliminary data.</text>
</comment>
<dbReference type="InterPro" id="IPR006949">
    <property type="entry name" value="Barrel_Baseplate_J-like"/>
</dbReference>
<keyword evidence="3" id="KW-1185">Reference proteome</keyword>
<evidence type="ECO:0000313" key="2">
    <source>
        <dbReference type="EMBL" id="MDN8598609.1"/>
    </source>
</evidence>
<accession>A0ABT8PSX6</accession>
<evidence type="ECO:0000313" key="3">
    <source>
        <dbReference type="Proteomes" id="UP001174867"/>
    </source>
</evidence>
<evidence type="ECO:0000259" key="1">
    <source>
        <dbReference type="Pfam" id="PF04865"/>
    </source>
</evidence>
<sequence length="406" mass="42543">MTTNVPQVQFTPEGVVLPEESEILQGVQADIDQAFGGGVNPQLSTPQGQLAQSQTAIIGNKNDQIAEISNQVDPDTSDGRWQDGIGRIYFIERISASGTVVTGTCGGKVGTVVPAGSMAEDTSGYQYYSLTDATIGSGGVVDVDFQCSTTGPIACPAGSLAKIFRAQIGWDTISNKTAGTPGVDVEGRADFENRRRNSVAANAVNSPQSILANVLSVDNVLDAYVKDNDSNGDIIYGVTDFTIAKNSVCVSVAGGDPAAVSESIWKKKSLGCSYTGNTSYTVQDRDGYEAPYPEYIVSWLTPTASAVFFNVQISASDLLPYDVQDSIKQAIVSAFNGQDGGSRARICSTIYAGRYYAGVSAVDSNVNILSITIGLSATSLGTSLAFGIDQRPTLSPEDITVELVGV</sequence>
<reference evidence="2 3" key="1">
    <citation type="submission" date="2023-07" db="EMBL/GenBank/DDBJ databases">
        <title>Citrobacter selenititolerans sp. nov., isolated from seleniferous soil.</title>
        <authorList>
            <person name="Zhang S."/>
            <person name="Li K."/>
            <person name="Peng J."/>
            <person name="Wang H."/>
            <person name="Sun J."/>
            <person name="Guo Y."/>
        </authorList>
    </citation>
    <scope>NUCLEOTIDE SEQUENCE [LARGE SCALE GENOMIC DNA]</scope>
    <source>
        <strain evidence="2 3">S2-9</strain>
    </source>
</reference>
<protein>
    <submittedName>
        <fullName evidence="2">Baseplate J/gp47 family protein</fullName>
    </submittedName>
</protein>
<dbReference type="Pfam" id="PF04865">
    <property type="entry name" value="Baseplate_J"/>
    <property type="match status" value="1"/>
</dbReference>
<name>A0ABT8PSX6_9ENTR</name>
<feature type="domain" description="Baseplate protein J-like barrel" evidence="1">
    <location>
        <begin position="104"/>
        <end position="182"/>
    </location>
</feature>
<proteinExistence type="predicted"/>
<gene>
    <name evidence="2" type="ORF">Q0A17_04125</name>
</gene>
<dbReference type="EMBL" id="JAUJYW010000002">
    <property type="protein sequence ID" value="MDN8598609.1"/>
    <property type="molecule type" value="Genomic_DNA"/>
</dbReference>
<dbReference type="RefSeq" id="WP_301697117.1">
    <property type="nucleotide sequence ID" value="NZ_JAUJYW010000002.1"/>
</dbReference>